<dbReference type="InterPro" id="IPR001091">
    <property type="entry name" value="RM_Methyltransferase"/>
</dbReference>
<dbReference type="PRINTS" id="PR00508">
    <property type="entry name" value="S21N4MTFRASE"/>
</dbReference>
<dbReference type="PANTHER" id="PTHR33375:SF1">
    <property type="entry name" value="CHROMOSOME-PARTITIONING PROTEIN PARB-RELATED"/>
    <property type="match status" value="1"/>
</dbReference>
<protein>
    <recommendedName>
        <fullName evidence="3">Methyltransferase</fullName>
        <ecNumber evidence="3">2.1.1.-</ecNumber>
    </recommendedName>
</protein>
<dbReference type="Pfam" id="PF01555">
    <property type="entry name" value="N6_N4_Mtase"/>
    <property type="match status" value="1"/>
</dbReference>
<dbReference type="PANTHER" id="PTHR33375">
    <property type="entry name" value="CHROMOSOME-PARTITIONING PROTEIN PARB-RELATED"/>
    <property type="match status" value="1"/>
</dbReference>
<dbReference type="eggNOG" id="COG0863">
    <property type="taxonomic scope" value="Bacteria"/>
</dbReference>
<evidence type="ECO:0000256" key="1">
    <source>
        <dbReference type="ARBA" id="ARBA00022603"/>
    </source>
</evidence>
<feature type="domain" description="ParB-like N-terminal" evidence="4">
    <location>
        <begin position="6"/>
        <end position="86"/>
    </location>
</feature>
<dbReference type="GO" id="GO:0008170">
    <property type="term" value="F:N-methyltransferase activity"/>
    <property type="evidence" value="ECO:0007669"/>
    <property type="project" value="InterPro"/>
</dbReference>
<reference evidence="6" key="1">
    <citation type="submission" date="2011-02" db="EMBL/GenBank/DDBJ databases">
        <title>The complete genome of Planctomyces brasiliensis DSM 5305.</title>
        <authorList>
            <person name="Lucas S."/>
            <person name="Copeland A."/>
            <person name="Lapidus A."/>
            <person name="Bruce D."/>
            <person name="Goodwin L."/>
            <person name="Pitluck S."/>
            <person name="Kyrpides N."/>
            <person name="Mavromatis K."/>
            <person name="Pagani I."/>
            <person name="Ivanova N."/>
            <person name="Ovchinnikova G."/>
            <person name="Lu M."/>
            <person name="Detter J.C."/>
            <person name="Han C."/>
            <person name="Land M."/>
            <person name="Hauser L."/>
            <person name="Markowitz V."/>
            <person name="Cheng J.-F."/>
            <person name="Hugenholtz P."/>
            <person name="Woyke T."/>
            <person name="Wu D."/>
            <person name="Tindall B."/>
            <person name="Pomrenke H.G."/>
            <person name="Brambilla E."/>
            <person name="Klenk H.-P."/>
            <person name="Eisen J.A."/>
        </authorList>
    </citation>
    <scope>NUCLEOTIDE SEQUENCE [LARGE SCALE GENOMIC DNA]</scope>
    <source>
        <strain evidence="6">ATCC 49424 / DSM 5305 / JCM 21570 / IAM 15109 / NBRC 103401 / IFAM 1448</strain>
    </source>
</reference>
<dbReference type="REBASE" id="780419">
    <property type="entry name" value="M.Pbr5305ORF992P"/>
</dbReference>
<dbReference type="EMBL" id="CP002546">
    <property type="protein sequence ID" value="ADY58613.1"/>
    <property type="molecule type" value="Genomic_DNA"/>
</dbReference>
<dbReference type="RefSeq" id="WP_013627349.1">
    <property type="nucleotide sequence ID" value="NC_015174.1"/>
</dbReference>
<dbReference type="CDD" id="cd02440">
    <property type="entry name" value="AdoMet_MTases"/>
    <property type="match status" value="1"/>
</dbReference>
<evidence type="ECO:0000313" key="5">
    <source>
        <dbReference type="EMBL" id="ADY58613.1"/>
    </source>
</evidence>
<dbReference type="Gene3D" id="3.40.50.150">
    <property type="entry name" value="Vaccinia Virus protein VP39"/>
    <property type="match status" value="1"/>
</dbReference>
<dbReference type="STRING" id="756272.Plabr_0992"/>
<dbReference type="GO" id="GO:0045881">
    <property type="term" value="P:positive regulation of sporulation resulting in formation of a cellular spore"/>
    <property type="evidence" value="ECO:0007669"/>
    <property type="project" value="TreeGrafter"/>
</dbReference>
<dbReference type="OrthoDB" id="9800801at2"/>
<proteinExistence type="inferred from homology"/>
<dbReference type="CDD" id="cd16404">
    <property type="entry name" value="pNOB8_ParB_N_like"/>
    <property type="match status" value="1"/>
</dbReference>
<dbReference type="Pfam" id="PF02195">
    <property type="entry name" value="ParB_N"/>
    <property type="match status" value="1"/>
</dbReference>
<dbReference type="eggNOG" id="COG1475">
    <property type="taxonomic scope" value="Bacteria"/>
</dbReference>
<dbReference type="GO" id="GO:0032259">
    <property type="term" value="P:methylation"/>
    <property type="evidence" value="ECO:0007669"/>
    <property type="project" value="UniProtKB-KW"/>
</dbReference>
<keyword evidence="2" id="KW-0808">Transferase</keyword>
<dbReference type="InterPro" id="IPR050336">
    <property type="entry name" value="Chromosome_partition/occlusion"/>
</dbReference>
<dbReference type="Gene3D" id="3.90.1530.10">
    <property type="entry name" value="Conserved hypothetical protein from pyrococcus furiosus pfu- 392566-001, ParB domain"/>
    <property type="match status" value="1"/>
</dbReference>
<dbReference type="SUPFAM" id="SSF53335">
    <property type="entry name" value="S-adenosyl-L-methionine-dependent methyltransferases"/>
    <property type="match status" value="1"/>
</dbReference>
<dbReference type="EC" id="2.1.1.-" evidence="3"/>
<dbReference type="GO" id="GO:0007059">
    <property type="term" value="P:chromosome segregation"/>
    <property type="evidence" value="ECO:0007669"/>
    <property type="project" value="TreeGrafter"/>
</dbReference>
<comment type="similarity">
    <text evidence="3">Belongs to the N(4)/N(6)-methyltransferase family.</text>
</comment>
<evidence type="ECO:0000256" key="3">
    <source>
        <dbReference type="RuleBase" id="RU362026"/>
    </source>
</evidence>
<dbReference type="InterPro" id="IPR029063">
    <property type="entry name" value="SAM-dependent_MTases_sf"/>
</dbReference>
<sequence>MGRNKSSATPFQIMPEFPAWEYVALKQSIRQHGVIVPVVKDENGTIIDGHHRERVCRELKIKDIPTITLAGLTDEQKRDHSLVLNMVRRKITRKQMRQIIAAELRRTPDISNQWLAEILGSTDKTVESVRRELIAGSEIPMLDSYRAKDGKRYPATRLYTEREKQADRARAALATLGENAPRKAVTLKLLEREAKNVERKGRTRVRYRKPDDHAPIRLYHSDFRDLEQVARIEPGSVDIILTDVPYDRKFTTQFDDLGAFASRVLKDGGVFCVYLGVVQVADAIKSFTKHLEYRATAFSSWLGDGPVIQPLQCVTQSTPVLVFSKGKWTRTTRWYNSFHNSVAEQDLHEWQKPLVDVEHWLLSFSDPGDLICDPCAGSGSTAAVCRRHDRCFVGGDIDRDAVRLAQTRLKEETPVCDTPVLSLGRAR</sequence>
<dbReference type="SUPFAM" id="SSF110849">
    <property type="entry name" value="ParB/Sulfiredoxin"/>
    <property type="match status" value="1"/>
</dbReference>
<gene>
    <name evidence="5" type="ordered locus">Plabr_0992</name>
</gene>
<evidence type="ECO:0000256" key="2">
    <source>
        <dbReference type="ARBA" id="ARBA00022679"/>
    </source>
</evidence>
<organism evidence="5 6">
    <name type="scientific">Rubinisphaera brasiliensis (strain ATCC 49424 / DSM 5305 / JCM 21570 / IAM 15109 / NBRC 103401 / IFAM 1448)</name>
    <name type="common">Planctomyces brasiliensis</name>
    <dbReference type="NCBI Taxonomy" id="756272"/>
    <lineage>
        <taxon>Bacteria</taxon>
        <taxon>Pseudomonadati</taxon>
        <taxon>Planctomycetota</taxon>
        <taxon>Planctomycetia</taxon>
        <taxon>Planctomycetales</taxon>
        <taxon>Planctomycetaceae</taxon>
        <taxon>Rubinisphaera</taxon>
    </lineage>
</organism>
<accession>F0SJ71</accession>
<dbReference type="HOGENOM" id="CLU_631113_0_0_0"/>
<dbReference type="GO" id="GO:0005694">
    <property type="term" value="C:chromosome"/>
    <property type="evidence" value="ECO:0007669"/>
    <property type="project" value="TreeGrafter"/>
</dbReference>
<dbReference type="AlphaFoldDB" id="F0SJ71"/>
<dbReference type="Proteomes" id="UP000006860">
    <property type="component" value="Chromosome"/>
</dbReference>
<keyword evidence="6" id="KW-1185">Reference proteome</keyword>
<dbReference type="InterPro" id="IPR036086">
    <property type="entry name" value="ParB/Sulfiredoxin_sf"/>
</dbReference>
<keyword evidence="1 5" id="KW-0489">Methyltransferase</keyword>
<evidence type="ECO:0000313" key="6">
    <source>
        <dbReference type="Proteomes" id="UP000006860"/>
    </source>
</evidence>
<dbReference type="InterPro" id="IPR003115">
    <property type="entry name" value="ParB_N"/>
</dbReference>
<dbReference type="SMART" id="SM00470">
    <property type="entry name" value="ParB"/>
    <property type="match status" value="1"/>
</dbReference>
<dbReference type="KEGG" id="pbs:Plabr_0992"/>
<evidence type="ECO:0000259" key="4">
    <source>
        <dbReference type="SMART" id="SM00470"/>
    </source>
</evidence>
<dbReference type="GO" id="GO:0003677">
    <property type="term" value="F:DNA binding"/>
    <property type="evidence" value="ECO:0007669"/>
    <property type="project" value="InterPro"/>
</dbReference>
<dbReference type="InterPro" id="IPR002941">
    <property type="entry name" value="DNA_methylase_N4/N6"/>
</dbReference>
<name>F0SJ71_RUBBR</name>